<reference evidence="2" key="1">
    <citation type="journal article" date="2021" name="BMC Genomics">
        <title>Chromosome-level genome assembly and manually-curated proteome of model necrotroph Parastagonospora nodorum Sn15 reveals a genome-wide trove of candidate effector homologs, and redundancy of virulence-related functions within an accessory chromosome.</title>
        <authorList>
            <person name="Bertazzoni S."/>
            <person name="Jones D.A.B."/>
            <person name="Phan H.T."/>
            <person name="Tan K.-C."/>
            <person name="Hane J.K."/>
        </authorList>
    </citation>
    <scope>NUCLEOTIDE SEQUENCE [LARGE SCALE GENOMIC DNA]</scope>
    <source>
        <strain evidence="2">SN15 / ATCC MYA-4574 / FGSC 10173)</strain>
    </source>
</reference>
<dbReference type="AlphaFoldDB" id="A0A7U2F6Y4"/>
<proteinExistence type="predicted"/>
<keyword evidence="2" id="KW-1185">Reference proteome</keyword>
<evidence type="ECO:0000313" key="1">
    <source>
        <dbReference type="EMBL" id="QRC98808.1"/>
    </source>
</evidence>
<gene>
    <name evidence="1" type="ORF">JI435_436370</name>
</gene>
<name>A0A7U2F6Y4_PHANO</name>
<evidence type="ECO:0000313" key="2">
    <source>
        <dbReference type="Proteomes" id="UP000663193"/>
    </source>
</evidence>
<accession>A0A7U2F6Y4</accession>
<dbReference type="EMBL" id="CP069031">
    <property type="protein sequence ID" value="QRC98808.1"/>
    <property type="molecule type" value="Genomic_DNA"/>
</dbReference>
<dbReference type="Proteomes" id="UP000663193">
    <property type="component" value="Chromosome 9"/>
</dbReference>
<protein>
    <submittedName>
        <fullName evidence="1">Uncharacterized protein</fullName>
    </submittedName>
</protein>
<sequence length="144" mass="16223">MPKIFGSWQSFRQIRLCIAPSKGHARASPEPAFSLTHHVSVIELTTSSATFPIHRQTIDRSSLARIVADCRYIRPRHNTFLILRLLSLHTVSQLSTLSYASDQQMQGCFTMACRRSQSQWGIAPSIYSCPQRHSTRQSAMCSVS</sequence>
<organism evidence="1 2">
    <name type="scientific">Phaeosphaeria nodorum (strain SN15 / ATCC MYA-4574 / FGSC 10173)</name>
    <name type="common">Glume blotch fungus</name>
    <name type="synonym">Parastagonospora nodorum</name>
    <dbReference type="NCBI Taxonomy" id="321614"/>
    <lineage>
        <taxon>Eukaryota</taxon>
        <taxon>Fungi</taxon>
        <taxon>Dikarya</taxon>
        <taxon>Ascomycota</taxon>
        <taxon>Pezizomycotina</taxon>
        <taxon>Dothideomycetes</taxon>
        <taxon>Pleosporomycetidae</taxon>
        <taxon>Pleosporales</taxon>
        <taxon>Pleosporineae</taxon>
        <taxon>Phaeosphaeriaceae</taxon>
        <taxon>Parastagonospora</taxon>
    </lineage>
</organism>
<dbReference type="VEuPathDB" id="FungiDB:JI435_436370"/>